<dbReference type="Gene3D" id="1.20.1560.10">
    <property type="entry name" value="ABC transporter type 1, transmembrane domain"/>
    <property type="match status" value="1"/>
</dbReference>
<evidence type="ECO:0000259" key="9">
    <source>
        <dbReference type="PROSITE" id="PS50929"/>
    </source>
</evidence>
<dbReference type="GO" id="GO:0005886">
    <property type="term" value="C:plasma membrane"/>
    <property type="evidence" value="ECO:0007669"/>
    <property type="project" value="UniProtKB-SubCell"/>
</dbReference>
<name>A0A109W572_9BACT</name>
<dbReference type="GO" id="GO:0016887">
    <property type="term" value="F:ATP hydrolysis activity"/>
    <property type="evidence" value="ECO:0007669"/>
    <property type="project" value="InterPro"/>
</dbReference>
<keyword evidence="5 7" id="KW-1133">Transmembrane helix</keyword>
<dbReference type="STRING" id="44742.AXF13_09375"/>
<proteinExistence type="predicted"/>
<keyword evidence="4" id="KW-0067">ATP-binding</keyword>
<dbReference type="InterPro" id="IPR017871">
    <property type="entry name" value="ABC_transporter-like_CS"/>
</dbReference>
<dbReference type="EMBL" id="CP014229">
    <property type="protein sequence ID" value="AMD91561.1"/>
    <property type="molecule type" value="Genomic_DNA"/>
</dbReference>
<reference evidence="11" key="1">
    <citation type="submission" date="2016-02" db="EMBL/GenBank/DDBJ databases">
        <authorList>
            <person name="Holder M.E."/>
            <person name="Ajami N.J."/>
            <person name="Petrosino J.F."/>
        </authorList>
    </citation>
    <scope>NUCLEOTIDE SEQUENCE [LARGE SCALE GENOMIC DNA]</scope>
    <source>
        <strain evidence="11">CCUG 45958</strain>
    </source>
</reference>
<dbReference type="SUPFAM" id="SSF90123">
    <property type="entry name" value="ABC transporter transmembrane region"/>
    <property type="match status" value="1"/>
</dbReference>
<feature type="transmembrane region" description="Helical" evidence="7">
    <location>
        <begin position="88"/>
        <end position="110"/>
    </location>
</feature>
<feature type="transmembrane region" description="Helical" evidence="7">
    <location>
        <begin position="301"/>
        <end position="320"/>
    </location>
</feature>
<dbReference type="InterPro" id="IPR027417">
    <property type="entry name" value="P-loop_NTPase"/>
</dbReference>
<evidence type="ECO:0000313" key="10">
    <source>
        <dbReference type="EMBL" id="AMD91561.1"/>
    </source>
</evidence>
<evidence type="ECO:0000256" key="1">
    <source>
        <dbReference type="ARBA" id="ARBA00004651"/>
    </source>
</evidence>
<dbReference type="PANTHER" id="PTHR24221:SF654">
    <property type="entry name" value="ATP-BINDING CASSETTE SUB-FAMILY B MEMBER 6"/>
    <property type="match status" value="1"/>
</dbReference>
<dbReference type="GO" id="GO:0140359">
    <property type="term" value="F:ABC-type transporter activity"/>
    <property type="evidence" value="ECO:0007669"/>
    <property type="project" value="InterPro"/>
</dbReference>
<dbReference type="InterPro" id="IPR003593">
    <property type="entry name" value="AAA+_ATPase"/>
</dbReference>
<keyword evidence="11" id="KW-1185">Reference proteome</keyword>
<dbReference type="InterPro" id="IPR036640">
    <property type="entry name" value="ABC1_TM_sf"/>
</dbReference>
<dbReference type="RefSeq" id="WP_062254807.1">
    <property type="nucleotide sequence ID" value="NZ_CP014229.1"/>
</dbReference>
<dbReference type="PROSITE" id="PS00211">
    <property type="entry name" value="ABC_TRANSPORTER_1"/>
    <property type="match status" value="1"/>
</dbReference>
<evidence type="ECO:0000256" key="2">
    <source>
        <dbReference type="ARBA" id="ARBA00022692"/>
    </source>
</evidence>
<dbReference type="Gene3D" id="3.40.50.300">
    <property type="entry name" value="P-loop containing nucleotide triphosphate hydrolases"/>
    <property type="match status" value="1"/>
</dbReference>
<dbReference type="CDD" id="cd03228">
    <property type="entry name" value="ABCC_MRP_Like"/>
    <property type="match status" value="1"/>
</dbReference>
<dbReference type="SUPFAM" id="SSF52540">
    <property type="entry name" value="P-loop containing nucleoside triphosphate hydrolases"/>
    <property type="match status" value="1"/>
</dbReference>
<accession>A0A109W572</accession>
<evidence type="ECO:0000256" key="5">
    <source>
        <dbReference type="ARBA" id="ARBA00022989"/>
    </source>
</evidence>
<organism evidence="10 11">
    <name type="scientific">Desulfovibrio fairfieldensis</name>
    <dbReference type="NCBI Taxonomy" id="44742"/>
    <lineage>
        <taxon>Bacteria</taxon>
        <taxon>Pseudomonadati</taxon>
        <taxon>Thermodesulfobacteriota</taxon>
        <taxon>Desulfovibrionia</taxon>
        <taxon>Desulfovibrionales</taxon>
        <taxon>Desulfovibrionaceae</taxon>
        <taxon>Desulfovibrio</taxon>
    </lineage>
</organism>
<dbReference type="PROSITE" id="PS50893">
    <property type="entry name" value="ABC_TRANSPORTER_2"/>
    <property type="match status" value="1"/>
</dbReference>
<dbReference type="Proteomes" id="UP000069241">
    <property type="component" value="Chromosome"/>
</dbReference>
<dbReference type="AlphaFoldDB" id="A0A109W572"/>
<dbReference type="InterPro" id="IPR039421">
    <property type="entry name" value="Type_1_exporter"/>
</dbReference>
<dbReference type="Pfam" id="PF00005">
    <property type="entry name" value="ABC_tran"/>
    <property type="match status" value="1"/>
</dbReference>
<evidence type="ECO:0000313" key="11">
    <source>
        <dbReference type="Proteomes" id="UP000069241"/>
    </source>
</evidence>
<keyword evidence="2 7" id="KW-0812">Transmembrane</keyword>
<feature type="domain" description="ABC transmembrane type-1" evidence="9">
    <location>
        <begin position="31"/>
        <end position="315"/>
    </location>
</feature>
<feature type="transmembrane region" description="Helical" evidence="7">
    <location>
        <begin position="163"/>
        <end position="183"/>
    </location>
</feature>
<evidence type="ECO:0000256" key="6">
    <source>
        <dbReference type="ARBA" id="ARBA00023136"/>
    </source>
</evidence>
<dbReference type="SMART" id="SM00382">
    <property type="entry name" value="AAA"/>
    <property type="match status" value="1"/>
</dbReference>
<dbReference type="PROSITE" id="PS50929">
    <property type="entry name" value="ABC_TM1F"/>
    <property type="match status" value="1"/>
</dbReference>
<dbReference type="GO" id="GO:0005524">
    <property type="term" value="F:ATP binding"/>
    <property type="evidence" value="ECO:0007669"/>
    <property type="project" value="UniProtKB-KW"/>
</dbReference>
<comment type="subcellular location">
    <subcellularLocation>
        <location evidence="1">Cell membrane</location>
        <topology evidence="1">Multi-pass membrane protein</topology>
    </subcellularLocation>
</comment>
<dbReference type="PANTHER" id="PTHR24221">
    <property type="entry name" value="ATP-BINDING CASSETTE SUB-FAMILY B"/>
    <property type="match status" value="1"/>
</dbReference>
<dbReference type="InterPro" id="IPR011527">
    <property type="entry name" value="ABC1_TM_dom"/>
</dbReference>
<evidence type="ECO:0000259" key="8">
    <source>
        <dbReference type="PROSITE" id="PS50893"/>
    </source>
</evidence>
<keyword evidence="3" id="KW-0547">Nucleotide-binding</keyword>
<gene>
    <name evidence="10" type="ORF">AXF13_09375</name>
</gene>
<evidence type="ECO:0000256" key="4">
    <source>
        <dbReference type="ARBA" id="ARBA00022840"/>
    </source>
</evidence>
<dbReference type="InterPro" id="IPR003439">
    <property type="entry name" value="ABC_transporter-like_ATP-bd"/>
</dbReference>
<evidence type="ECO:0000256" key="3">
    <source>
        <dbReference type="ARBA" id="ARBA00022741"/>
    </source>
</evidence>
<protein>
    <submittedName>
        <fullName evidence="10">ATPase</fullName>
    </submittedName>
</protein>
<keyword evidence="6 7" id="KW-0472">Membrane</keyword>
<feature type="transmembrane region" description="Helical" evidence="7">
    <location>
        <begin position="277"/>
        <end position="295"/>
    </location>
</feature>
<dbReference type="KEGG" id="dfi:AXF13_09375"/>
<sequence length="610" mass="66708">MLPSLFSKFFADFVRIFKALPKCLQRAIRRVFACVVLQAVLEIGSIAAISFLAVSITAPERILSHPVAARLLSHFPQLQGLTADPRQFALLIAALAAGLIAAKNAISAFVNYKTNQLGERISLFAGETVFQHFLYSPYIQHLAGDSGAMFQALSWRDQLGRMVIHLMSVYSYAAIALAMALALVVATPGIILLVMAVIIGLAVAIYRRLRGSMDHAGLEAAEWAREQNKVTMNAMHGVREMLIYRQQDVFFKNFEKSCKEGIPYRTFLSIAPSAPTWILETAGFLSIVVTLWIMLTFLDSSMVHITAVLTMIMLIAWRVLPLLNRSLGALVVVRGTRHAALDCLDKVEEALQHPVSSLPDPSPTFVLRRSISFEHVFFRYPTAEADCLSNISFSITCGSKVGIIGQSGAGKSSIASILSGLIEPTEGEMLVDGRTMSPADRAAYCARVGYVPQNPYILPGTLAENVAFSQWGKPWDEEKVLRACRMAELDIVEQRGINFTLGQGGGGLSGGQAQRLSIARALYAEPSVLILDEATSALDGGVESAIMNTIFSLPQSITTITIAHRLTTVERCDTLIWIDGGKVQRIGSPKKILVDYKQSLEQRALLQHEL</sequence>
<feature type="domain" description="ABC transporter" evidence="8">
    <location>
        <begin position="371"/>
        <end position="605"/>
    </location>
</feature>
<feature type="transmembrane region" description="Helical" evidence="7">
    <location>
        <begin position="189"/>
        <end position="206"/>
    </location>
</feature>
<evidence type="ECO:0000256" key="7">
    <source>
        <dbReference type="SAM" id="Phobius"/>
    </source>
</evidence>
<feature type="transmembrane region" description="Helical" evidence="7">
    <location>
        <begin position="31"/>
        <end position="56"/>
    </location>
</feature>